<evidence type="ECO:0000256" key="7">
    <source>
        <dbReference type="RuleBase" id="RU368015"/>
    </source>
</evidence>
<dbReference type="InterPro" id="IPR037185">
    <property type="entry name" value="EmrE-like"/>
</dbReference>
<reference evidence="8 9" key="1">
    <citation type="journal article" date="2013" name="BMC Genomics">
        <title>The miniature genome of a carnivorous plant Genlisea aurea contains a low number of genes and short non-coding sequences.</title>
        <authorList>
            <person name="Leushkin E.V."/>
            <person name="Sutormin R.A."/>
            <person name="Nabieva E.R."/>
            <person name="Penin A.A."/>
            <person name="Kondrashov A.S."/>
            <person name="Logacheva M.D."/>
        </authorList>
    </citation>
    <scope>NUCLEOTIDE SEQUENCE [LARGE SCALE GENOMIC DNA]</scope>
</reference>
<evidence type="ECO:0000256" key="5">
    <source>
        <dbReference type="ARBA" id="ARBA00022989"/>
    </source>
</evidence>
<dbReference type="Pfam" id="PF16913">
    <property type="entry name" value="PUNUT"/>
    <property type="match status" value="1"/>
</dbReference>
<comment type="caution">
    <text evidence="7">Lacks conserved residue(s) required for the propagation of feature annotation.</text>
</comment>
<evidence type="ECO:0000256" key="2">
    <source>
        <dbReference type="ARBA" id="ARBA00006213"/>
    </source>
</evidence>
<dbReference type="GO" id="GO:0016020">
    <property type="term" value="C:membrane"/>
    <property type="evidence" value="ECO:0007669"/>
    <property type="project" value="UniProtKB-SubCell"/>
</dbReference>
<comment type="subcellular location">
    <subcellularLocation>
        <location evidence="1 7">Membrane</location>
        <topology evidence="1 7">Multi-pass membrane protein</topology>
    </subcellularLocation>
</comment>
<evidence type="ECO:0000313" key="8">
    <source>
        <dbReference type="EMBL" id="EPS58788.1"/>
    </source>
</evidence>
<protein>
    <recommendedName>
        <fullName evidence="7">Probable purine permease</fullName>
    </recommendedName>
</protein>
<dbReference type="OrthoDB" id="1865379at2759"/>
<feature type="transmembrane region" description="Helical" evidence="7">
    <location>
        <begin position="167"/>
        <end position="188"/>
    </location>
</feature>
<feature type="transmembrane region" description="Helical" evidence="7">
    <location>
        <begin position="106"/>
        <end position="128"/>
    </location>
</feature>
<dbReference type="GO" id="GO:0015211">
    <property type="term" value="F:purine nucleoside transmembrane transporter activity"/>
    <property type="evidence" value="ECO:0007669"/>
    <property type="project" value="UniProtKB-UniRule"/>
</dbReference>
<evidence type="ECO:0000256" key="6">
    <source>
        <dbReference type="ARBA" id="ARBA00023136"/>
    </source>
</evidence>
<evidence type="ECO:0000256" key="3">
    <source>
        <dbReference type="ARBA" id="ARBA00022448"/>
    </source>
</evidence>
<evidence type="ECO:0000256" key="4">
    <source>
        <dbReference type="ARBA" id="ARBA00022692"/>
    </source>
</evidence>
<comment type="caution">
    <text evidence="8">The sequence shown here is derived from an EMBL/GenBank/DDBJ whole genome shotgun (WGS) entry which is preliminary data.</text>
</comment>
<dbReference type="Proteomes" id="UP000015453">
    <property type="component" value="Unassembled WGS sequence"/>
</dbReference>
<dbReference type="GO" id="GO:0005345">
    <property type="term" value="F:purine nucleobase transmembrane transporter activity"/>
    <property type="evidence" value="ECO:0007669"/>
    <property type="project" value="UniProtKB-UniRule"/>
</dbReference>
<feature type="transmembrane region" description="Helical" evidence="7">
    <location>
        <begin position="34"/>
        <end position="58"/>
    </location>
</feature>
<feature type="transmembrane region" description="Helical" evidence="7">
    <location>
        <begin position="247"/>
        <end position="269"/>
    </location>
</feature>
<comment type="similarity">
    <text evidence="2 7">Belongs to the purine permeases (TC 2.A.7.14) family.</text>
</comment>
<proteinExistence type="inferred from homology"/>
<dbReference type="PANTHER" id="PTHR31376">
    <property type="entry name" value="OS09G0467300 PROTEIN-RELATED"/>
    <property type="match status" value="1"/>
</dbReference>
<feature type="non-terminal residue" evidence="8">
    <location>
        <position position="330"/>
    </location>
</feature>
<dbReference type="InterPro" id="IPR030182">
    <property type="entry name" value="PUP_plant"/>
</dbReference>
<dbReference type="AlphaFoldDB" id="S8D7T3"/>
<feature type="transmembrane region" description="Helical" evidence="7">
    <location>
        <begin position="79"/>
        <end position="100"/>
    </location>
</feature>
<gene>
    <name evidence="8" type="ORF">M569_16026</name>
</gene>
<feature type="transmembrane region" description="Helical" evidence="7">
    <location>
        <begin position="305"/>
        <end position="321"/>
    </location>
</feature>
<keyword evidence="4 7" id="KW-0812">Transmembrane</keyword>
<keyword evidence="5 7" id="KW-1133">Transmembrane helix</keyword>
<evidence type="ECO:0000313" key="9">
    <source>
        <dbReference type="Proteomes" id="UP000015453"/>
    </source>
</evidence>
<dbReference type="SUPFAM" id="SSF103481">
    <property type="entry name" value="Multidrug resistance efflux transporter EmrE"/>
    <property type="match status" value="1"/>
</dbReference>
<dbReference type="PANTHER" id="PTHR31376:SF1">
    <property type="entry name" value="PURINE PERMEASE 2"/>
    <property type="match status" value="1"/>
</dbReference>
<accession>S8D7T3</accession>
<dbReference type="EMBL" id="AUSU01008900">
    <property type="protein sequence ID" value="EPS58788.1"/>
    <property type="molecule type" value="Genomic_DNA"/>
</dbReference>
<organism evidence="8 9">
    <name type="scientific">Genlisea aurea</name>
    <dbReference type="NCBI Taxonomy" id="192259"/>
    <lineage>
        <taxon>Eukaryota</taxon>
        <taxon>Viridiplantae</taxon>
        <taxon>Streptophyta</taxon>
        <taxon>Embryophyta</taxon>
        <taxon>Tracheophyta</taxon>
        <taxon>Spermatophyta</taxon>
        <taxon>Magnoliopsida</taxon>
        <taxon>eudicotyledons</taxon>
        <taxon>Gunneridae</taxon>
        <taxon>Pentapetalae</taxon>
        <taxon>asterids</taxon>
        <taxon>lamiids</taxon>
        <taxon>Lamiales</taxon>
        <taxon>Lentibulariaceae</taxon>
        <taxon>Genlisea</taxon>
    </lineage>
</organism>
<feature type="transmembrane region" description="Helical" evidence="7">
    <location>
        <begin position="275"/>
        <end position="296"/>
    </location>
</feature>
<keyword evidence="6 7" id="KW-0472">Membrane</keyword>
<sequence length="330" mass="35906">MKRLFLLVNAVILAVGYCGLPLTLRLYFGRGGEMVWFAGWLQSGGWPVILLPLAVNYLARRRERTPSGSVKVIRLRPKLFAAAMAIGMITGADNFMYAYGISKLPVSTVALIDATQLAFTVVFSFFIVKQKLTAFSVNAVVLLTVGAVVFAVHSTGDRPAGESHSEYWKGFAMMAGSAATFGLCLSLVEFSYAKTGGPSMDYAAVLEFDLVTNISATLFSTVGMAAEHNFQAIRGEATGYRSGRIKYYAAVFSVALVCQCLRLGIAGVIHYSSSLYSGILLSVLLPLVEVLAVVFFKDEYPPEKGIALFLSLWGFVSYFYGEYKVANNRN</sequence>
<name>S8D7T3_9LAMI</name>
<keyword evidence="9" id="KW-1185">Reference proteome</keyword>
<keyword evidence="3 7" id="KW-0813">Transport</keyword>
<evidence type="ECO:0000256" key="1">
    <source>
        <dbReference type="ARBA" id="ARBA00004141"/>
    </source>
</evidence>
<feature type="transmembrane region" description="Helical" evidence="7">
    <location>
        <begin position="135"/>
        <end position="155"/>
    </location>
</feature>